<sequence>MYSPEFLVSFQHTGSFQETAREDSPVEVTIPPTKSKPNRGRQKRTVQNDDAPRQIVWTNEEEIALCKGVWKAREFQFPVLSRMARDVLSVQATSIASKFAFSLSGRVLSNRRRKLTPGSLEMCMCLKDHLDATERIQHTSNLENTVDFEEVIYGEEVQAGEAISLFDKEIAQDETAIEARAVLDYEAETGVLFKLRHYWEGLKSSPKWMQSEVPNFLAKFGEGSGKRYKTTRSSSFNTESEEASINLNVDVGDDEEDEVKEIRRPTGRDKARGSMKKKGPRSSGSSSTNDEALARLMVSELAMHNERAIEMQKEEHKAFLEIKRREVKCSERELAIQEYKQRQKGTRFYMQPYDHLTGDALNHME</sequence>
<feature type="domain" description="No apical meristem-associated C-terminal" evidence="3">
    <location>
        <begin position="193"/>
        <end position="328"/>
    </location>
</feature>
<dbReference type="PANTHER" id="PTHR23272:SF190">
    <property type="entry name" value="ZINC FINGER, BED-TYPE-RELATED"/>
    <property type="match status" value="1"/>
</dbReference>
<dbReference type="PANTHER" id="PTHR23272">
    <property type="entry name" value="BED FINGER-RELATED"/>
    <property type="match status" value="1"/>
</dbReference>
<evidence type="ECO:0000256" key="1">
    <source>
        <dbReference type="SAM" id="MobiDB-lite"/>
    </source>
</evidence>
<dbReference type="AlphaFoldDB" id="A0A6L2NQY2"/>
<dbReference type="InterPro" id="IPR012337">
    <property type="entry name" value="RNaseH-like_sf"/>
</dbReference>
<proteinExistence type="predicted"/>
<feature type="compositionally biased region" description="Basic and acidic residues" evidence="1">
    <location>
        <begin position="260"/>
        <end position="272"/>
    </location>
</feature>
<evidence type="ECO:0000259" key="3">
    <source>
        <dbReference type="Pfam" id="PF14303"/>
    </source>
</evidence>
<feature type="region of interest" description="Disordered" evidence="1">
    <location>
        <begin position="252"/>
        <end position="290"/>
    </location>
</feature>
<dbReference type="InterPro" id="IPR029466">
    <property type="entry name" value="NAM-associated_C"/>
</dbReference>
<gene>
    <name evidence="4" type="ORF">Tci_060504</name>
</gene>
<dbReference type="Pfam" id="PF05699">
    <property type="entry name" value="Dimer_Tnp_hAT"/>
    <property type="match status" value="1"/>
</dbReference>
<dbReference type="GO" id="GO:0046983">
    <property type="term" value="F:protein dimerization activity"/>
    <property type="evidence" value="ECO:0007669"/>
    <property type="project" value="InterPro"/>
</dbReference>
<name>A0A6L2NQY2_TANCI</name>
<dbReference type="EMBL" id="BKCJ010009769">
    <property type="protein sequence ID" value="GEU88526.1"/>
    <property type="molecule type" value="Genomic_DNA"/>
</dbReference>
<reference evidence="4" key="1">
    <citation type="journal article" date="2019" name="Sci. Rep.">
        <title>Draft genome of Tanacetum cinerariifolium, the natural source of mosquito coil.</title>
        <authorList>
            <person name="Yamashiro T."/>
            <person name="Shiraishi A."/>
            <person name="Satake H."/>
            <person name="Nakayama K."/>
        </authorList>
    </citation>
    <scope>NUCLEOTIDE SEQUENCE</scope>
</reference>
<dbReference type="Pfam" id="PF14303">
    <property type="entry name" value="NAM-associated"/>
    <property type="match status" value="1"/>
</dbReference>
<comment type="caution">
    <text evidence="4">The sequence shown here is derived from an EMBL/GenBank/DDBJ whole genome shotgun (WGS) entry which is preliminary data.</text>
</comment>
<protein>
    <submittedName>
        <fullName evidence="4">Zinc finger BED domain-containing protein RICESLEEPER 2-like</fullName>
    </submittedName>
</protein>
<accession>A0A6L2NQY2</accession>
<feature type="region of interest" description="Disordered" evidence="1">
    <location>
        <begin position="20"/>
        <end position="52"/>
    </location>
</feature>
<evidence type="ECO:0000313" key="4">
    <source>
        <dbReference type="EMBL" id="GEU88526.1"/>
    </source>
</evidence>
<organism evidence="4">
    <name type="scientific">Tanacetum cinerariifolium</name>
    <name type="common">Dalmatian daisy</name>
    <name type="synonym">Chrysanthemum cinerariifolium</name>
    <dbReference type="NCBI Taxonomy" id="118510"/>
    <lineage>
        <taxon>Eukaryota</taxon>
        <taxon>Viridiplantae</taxon>
        <taxon>Streptophyta</taxon>
        <taxon>Embryophyta</taxon>
        <taxon>Tracheophyta</taxon>
        <taxon>Spermatophyta</taxon>
        <taxon>Magnoliopsida</taxon>
        <taxon>eudicotyledons</taxon>
        <taxon>Gunneridae</taxon>
        <taxon>Pentapetalae</taxon>
        <taxon>asterids</taxon>
        <taxon>campanulids</taxon>
        <taxon>Asterales</taxon>
        <taxon>Asteraceae</taxon>
        <taxon>Asteroideae</taxon>
        <taxon>Anthemideae</taxon>
        <taxon>Anthemidinae</taxon>
        <taxon>Tanacetum</taxon>
    </lineage>
</organism>
<feature type="domain" description="HAT C-terminal dimerisation" evidence="2">
    <location>
        <begin position="70"/>
        <end position="129"/>
    </location>
</feature>
<dbReference type="InterPro" id="IPR008906">
    <property type="entry name" value="HATC_C_dom"/>
</dbReference>
<evidence type="ECO:0000259" key="2">
    <source>
        <dbReference type="Pfam" id="PF05699"/>
    </source>
</evidence>
<dbReference type="SUPFAM" id="SSF53098">
    <property type="entry name" value="Ribonuclease H-like"/>
    <property type="match status" value="1"/>
</dbReference>